<dbReference type="Pfam" id="PF07521">
    <property type="entry name" value="RMMBL"/>
    <property type="match status" value="1"/>
</dbReference>
<dbReference type="Gene3D" id="3.40.50.10890">
    <property type="match status" value="1"/>
</dbReference>
<evidence type="ECO:0000313" key="4">
    <source>
        <dbReference type="EMBL" id="AGB49052.1"/>
    </source>
</evidence>
<feature type="domain" description="Beta-Casp" evidence="3">
    <location>
        <begin position="235"/>
        <end position="342"/>
    </location>
</feature>
<dbReference type="PANTHER" id="PTHR11203:SF52">
    <property type="entry name" value="MRNA 3-END PROCESSING FACTOR"/>
    <property type="match status" value="1"/>
</dbReference>
<feature type="domain" description="Metallo-beta-lactamase" evidence="2">
    <location>
        <begin position="25"/>
        <end position="230"/>
    </location>
</feature>
<keyword evidence="4" id="KW-0269">Exonuclease</keyword>
<dbReference type="SMART" id="SM01027">
    <property type="entry name" value="Beta-Casp"/>
    <property type="match status" value="1"/>
</dbReference>
<keyword evidence="1" id="KW-0378">Hydrolase</keyword>
<sequence length="425" mass="47209">MAGKRCLKGVDIMKLRFLGACREVGRSALLLDDNVMLDYGIKMGEPPEYPVNGVRPEVVLLSHCHIDHSGLLPNLMDIEPEVFMTPPTADLANLLLKDSLKIAESTGVNAPYDAGDLHTFMYKTKTVDYRIKFQTHGYNVEFYDAGHIPGAACTHVTSKSGESLLYTGDINTSDTRLVSGAVEFPNADYLAIESTYFSKEHIPRKETEETFIESLKSTLDIGGNVIIPAFAIGRTQELLMLLDAYGIRPYVDGMGKEAYEIMMKHPSYLRNPTHLKRAFDNAISVKSSRRDDVPLESSVIVTTSGMLNGGPSMYYLNKLYDDPKSKMMLTGYQVEGTNGRMAMDTGIIENNGVLQQLRLKLEQYDFSAHAGDKELKAIVKDFCDRGTKAVFTMHGDNTEGFATWIEEEIGVQAYAPVIGEKFDLH</sequence>
<dbReference type="Gene3D" id="3.60.15.10">
    <property type="entry name" value="Ribonuclease Z/Hydroxyacylglutathione hydrolase-like"/>
    <property type="match status" value="1"/>
</dbReference>
<gene>
    <name evidence="4" type="ordered locus">Metho_0807</name>
</gene>
<dbReference type="STRING" id="867904.Metho_0807"/>
<accession>L0KUD9</accession>
<dbReference type="Pfam" id="PF10996">
    <property type="entry name" value="Beta-Casp"/>
    <property type="match status" value="1"/>
</dbReference>
<dbReference type="AlphaFoldDB" id="L0KUD9"/>
<dbReference type="CDD" id="cd16295">
    <property type="entry name" value="TTHA0252-CPSF-like_MBL-fold"/>
    <property type="match status" value="1"/>
</dbReference>
<dbReference type="InterPro" id="IPR050698">
    <property type="entry name" value="MBL"/>
</dbReference>
<dbReference type="Proteomes" id="UP000010866">
    <property type="component" value="Chromosome"/>
</dbReference>
<evidence type="ECO:0000313" key="5">
    <source>
        <dbReference type="Proteomes" id="UP000010866"/>
    </source>
</evidence>
<evidence type="ECO:0000259" key="2">
    <source>
        <dbReference type="SMART" id="SM00849"/>
    </source>
</evidence>
<keyword evidence="5" id="KW-1185">Reference proteome</keyword>
<protein>
    <submittedName>
        <fullName evidence="4">Putative exonuclease of the beta-lactamase fold involved in RNA processing</fullName>
    </submittedName>
</protein>
<evidence type="ECO:0000256" key="1">
    <source>
        <dbReference type="ARBA" id="ARBA00022801"/>
    </source>
</evidence>
<dbReference type="EMBL" id="CP003362">
    <property type="protein sequence ID" value="AGB49052.1"/>
    <property type="molecule type" value="Genomic_DNA"/>
</dbReference>
<name>L0KUD9_METHD</name>
<dbReference type="GeneID" id="14408100"/>
<dbReference type="InterPro" id="IPR011108">
    <property type="entry name" value="RMMBL"/>
</dbReference>
<dbReference type="GO" id="GO:0004527">
    <property type="term" value="F:exonuclease activity"/>
    <property type="evidence" value="ECO:0007669"/>
    <property type="project" value="UniProtKB-KW"/>
</dbReference>
<dbReference type="KEGG" id="mhz:Metho_0807"/>
<proteinExistence type="predicted"/>
<dbReference type="InterPro" id="IPR001279">
    <property type="entry name" value="Metallo-B-lactamas"/>
</dbReference>
<dbReference type="PANTHER" id="PTHR11203">
    <property type="entry name" value="CLEAVAGE AND POLYADENYLATION SPECIFICITY FACTOR FAMILY MEMBER"/>
    <property type="match status" value="1"/>
</dbReference>
<organism evidence="4 5">
    <name type="scientific">Methanomethylovorans hollandica (strain DSM 15978 / NBRC 107637 / DMS1)</name>
    <dbReference type="NCBI Taxonomy" id="867904"/>
    <lineage>
        <taxon>Archaea</taxon>
        <taxon>Methanobacteriati</taxon>
        <taxon>Methanobacteriota</taxon>
        <taxon>Stenosarchaea group</taxon>
        <taxon>Methanomicrobia</taxon>
        <taxon>Methanosarcinales</taxon>
        <taxon>Methanosarcinaceae</taxon>
        <taxon>Methanomethylovorans</taxon>
    </lineage>
</organism>
<dbReference type="SUPFAM" id="SSF56281">
    <property type="entry name" value="Metallo-hydrolase/oxidoreductase"/>
    <property type="match status" value="1"/>
</dbReference>
<dbReference type="GO" id="GO:0004521">
    <property type="term" value="F:RNA endonuclease activity"/>
    <property type="evidence" value="ECO:0007669"/>
    <property type="project" value="TreeGrafter"/>
</dbReference>
<dbReference type="InterPro" id="IPR022712">
    <property type="entry name" value="Beta_Casp"/>
</dbReference>
<keyword evidence="4" id="KW-0540">Nuclease</keyword>
<reference evidence="5" key="1">
    <citation type="submission" date="2012-02" db="EMBL/GenBank/DDBJ databases">
        <title>Complete sequence of chromosome of Methanomethylovorans hollandica DSM 15978.</title>
        <authorList>
            <person name="Lucas S."/>
            <person name="Copeland A."/>
            <person name="Lapidus A."/>
            <person name="Glavina del Rio T."/>
            <person name="Dalin E."/>
            <person name="Tice H."/>
            <person name="Bruce D."/>
            <person name="Goodwin L."/>
            <person name="Pitluck S."/>
            <person name="Peters L."/>
            <person name="Mikhailova N."/>
            <person name="Held B."/>
            <person name="Kyrpides N."/>
            <person name="Mavromatis K."/>
            <person name="Ivanova N."/>
            <person name="Brettin T."/>
            <person name="Detter J.C."/>
            <person name="Han C."/>
            <person name="Larimer F."/>
            <person name="Land M."/>
            <person name="Hauser L."/>
            <person name="Markowitz V."/>
            <person name="Cheng J.-F."/>
            <person name="Hugenholtz P."/>
            <person name="Woyke T."/>
            <person name="Wu D."/>
            <person name="Spring S."/>
            <person name="Schroeder M."/>
            <person name="Brambilla E."/>
            <person name="Klenk H.-P."/>
            <person name="Eisen J.A."/>
        </authorList>
    </citation>
    <scope>NUCLEOTIDE SEQUENCE [LARGE SCALE GENOMIC DNA]</scope>
    <source>
        <strain evidence="5">DSM 15978 / NBRC 107637 / DMS1</strain>
    </source>
</reference>
<evidence type="ECO:0000259" key="3">
    <source>
        <dbReference type="SMART" id="SM01027"/>
    </source>
</evidence>
<dbReference type="HOGENOM" id="CLU_009673_5_1_2"/>
<dbReference type="InterPro" id="IPR036866">
    <property type="entry name" value="RibonucZ/Hydroxyglut_hydro"/>
</dbReference>
<dbReference type="SMART" id="SM00849">
    <property type="entry name" value="Lactamase_B"/>
    <property type="match status" value="1"/>
</dbReference>
<dbReference type="RefSeq" id="WP_015324219.1">
    <property type="nucleotide sequence ID" value="NC_019977.1"/>
</dbReference>